<name>A0A382T264_9ZZZZ</name>
<protein>
    <submittedName>
        <fullName evidence="1">Uncharacterized protein</fullName>
    </submittedName>
</protein>
<sequence length="64" mass="7230">MDYKSLKDFLAAIKRANLRGDHKVTLPMKEAIDIQNDIALLLLELKKRNTNVETTLDGGGFNEE</sequence>
<proteinExistence type="predicted"/>
<dbReference type="EMBL" id="UINC01133148">
    <property type="protein sequence ID" value="SVD15912.1"/>
    <property type="molecule type" value="Genomic_DNA"/>
</dbReference>
<accession>A0A382T264</accession>
<dbReference type="AlphaFoldDB" id="A0A382T264"/>
<reference evidence="1" key="1">
    <citation type="submission" date="2018-05" db="EMBL/GenBank/DDBJ databases">
        <authorList>
            <person name="Lanie J.A."/>
            <person name="Ng W.-L."/>
            <person name="Kazmierczak K.M."/>
            <person name="Andrzejewski T.M."/>
            <person name="Davidsen T.M."/>
            <person name="Wayne K.J."/>
            <person name="Tettelin H."/>
            <person name="Glass J.I."/>
            <person name="Rusch D."/>
            <person name="Podicherti R."/>
            <person name="Tsui H.-C.T."/>
            <person name="Winkler M.E."/>
        </authorList>
    </citation>
    <scope>NUCLEOTIDE SEQUENCE</scope>
</reference>
<evidence type="ECO:0000313" key="1">
    <source>
        <dbReference type="EMBL" id="SVD15912.1"/>
    </source>
</evidence>
<gene>
    <name evidence="1" type="ORF">METZ01_LOCUS368766</name>
</gene>
<organism evidence="1">
    <name type="scientific">marine metagenome</name>
    <dbReference type="NCBI Taxonomy" id="408172"/>
    <lineage>
        <taxon>unclassified sequences</taxon>
        <taxon>metagenomes</taxon>
        <taxon>ecological metagenomes</taxon>
    </lineage>
</organism>